<protein>
    <submittedName>
        <fullName evidence="8">ABC transporter substrate-binding protein</fullName>
    </submittedName>
</protein>
<dbReference type="PROSITE" id="PS51257">
    <property type="entry name" value="PROKAR_LIPOPROTEIN"/>
    <property type="match status" value="1"/>
</dbReference>
<name>A0ABW0W346_9BACL</name>
<dbReference type="InterPro" id="IPR006059">
    <property type="entry name" value="SBP"/>
</dbReference>
<dbReference type="InterPro" id="IPR050490">
    <property type="entry name" value="Bact_solute-bd_prot1"/>
</dbReference>
<feature type="chain" id="PRO_5046517812" evidence="7">
    <location>
        <begin position="22"/>
        <end position="482"/>
    </location>
</feature>
<reference evidence="9" key="1">
    <citation type="journal article" date="2019" name="Int. J. Syst. Evol. Microbiol.">
        <title>The Global Catalogue of Microorganisms (GCM) 10K type strain sequencing project: providing services to taxonomists for standard genome sequencing and annotation.</title>
        <authorList>
            <consortium name="The Broad Institute Genomics Platform"/>
            <consortium name="The Broad Institute Genome Sequencing Center for Infectious Disease"/>
            <person name="Wu L."/>
            <person name="Ma J."/>
        </authorList>
    </citation>
    <scope>NUCLEOTIDE SEQUENCE [LARGE SCALE GENOMIC DNA]</scope>
    <source>
        <strain evidence="9">CGMCC 1.3240</strain>
    </source>
</reference>
<keyword evidence="5" id="KW-0449">Lipoprotein</keyword>
<evidence type="ECO:0000313" key="9">
    <source>
        <dbReference type="Proteomes" id="UP001596047"/>
    </source>
</evidence>
<comment type="caution">
    <text evidence="8">The sequence shown here is derived from an EMBL/GenBank/DDBJ whole genome shotgun (WGS) entry which is preliminary data.</text>
</comment>
<feature type="region of interest" description="Disordered" evidence="6">
    <location>
        <begin position="25"/>
        <end position="76"/>
    </location>
</feature>
<keyword evidence="3" id="KW-0472">Membrane</keyword>
<accession>A0ABW0W346</accession>
<feature type="signal peptide" evidence="7">
    <location>
        <begin position="1"/>
        <end position="21"/>
    </location>
</feature>
<proteinExistence type="predicted"/>
<evidence type="ECO:0000256" key="3">
    <source>
        <dbReference type="ARBA" id="ARBA00023136"/>
    </source>
</evidence>
<feature type="compositionally biased region" description="Polar residues" evidence="6">
    <location>
        <begin position="25"/>
        <end position="46"/>
    </location>
</feature>
<gene>
    <name evidence="8" type="ORF">ACFPYJ_26375</name>
</gene>
<dbReference type="Proteomes" id="UP001596047">
    <property type="component" value="Unassembled WGS sequence"/>
</dbReference>
<dbReference type="Gene3D" id="3.40.190.10">
    <property type="entry name" value="Periplasmic binding protein-like II"/>
    <property type="match status" value="1"/>
</dbReference>
<evidence type="ECO:0000313" key="8">
    <source>
        <dbReference type="EMBL" id="MFC5652581.1"/>
    </source>
</evidence>
<keyword evidence="2 7" id="KW-0732">Signal</keyword>
<keyword evidence="1" id="KW-1003">Cell membrane</keyword>
<dbReference type="EMBL" id="JBHSOW010000098">
    <property type="protein sequence ID" value="MFC5652581.1"/>
    <property type="molecule type" value="Genomic_DNA"/>
</dbReference>
<organism evidence="8 9">
    <name type="scientific">Paenibacillus solisilvae</name>
    <dbReference type="NCBI Taxonomy" id="2486751"/>
    <lineage>
        <taxon>Bacteria</taxon>
        <taxon>Bacillati</taxon>
        <taxon>Bacillota</taxon>
        <taxon>Bacilli</taxon>
        <taxon>Bacillales</taxon>
        <taxon>Paenibacillaceae</taxon>
        <taxon>Paenibacillus</taxon>
    </lineage>
</organism>
<evidence type="ECO:0000256" key="5">
    <source>
        <dbReference type="ARBA" id="ARBA00023288"/>
    </source>
</evidence>
<evidence type="ECO:0000256" key="1">
    <source>
        <dbReference type="ARBA" id="ARBA00022475"/>
    </source>
</evidence>
<dbReference type="PANTHER" id="PTHR43649:SF33">
    <property type="entry name" value="POLYGALACTURONAN_RHAMNOGALACTURONAN-BINDING PROTEIN YTCQ"/>
    <property type="match status" value="1"/>
</dbReference>
<evidence type="ECO:0000256" key="2">
    <source>
        <dbReference type="ARBA" id="ARBA00022729"/>
    </source>
</evidence>
<evidence type="ECO:0000256" key="7">
    <source>
        <dbReference type="SAM" id="SignalP"/>
    </source>
</evidence>
<evidence type="ECO:0000256" key="6">
    <source>
        <dbReference type="SAM" id="MobiDB-lite"/>
    </source>
</evidence>
<sequence length="482" mass="53507">MKGLRSKGFIFLLVLAFVLSACSSGTPKTEGTNNGTNEPAANTTGNAAEPADTNAANDPKADNKAEEGTAAEKVTDPNMSGNVTFWTFTADIYKPIIKEFNKVYPNIKINLVGIDFGGMHDKLQTTLAAGKGAPDVAQVEQGQFPRYLKGDVLEDLLKPPFNAGQYKDDTSEYNWIRWMSQDNSKLYGMPWDVTPGVLYYRADIFEELGIESDPEALAEVIADGDGWINVVETLTANKKYGMEWRDGPVHWAGDVTGYFDKDFNWLRNTDELVQVLDVTKRQNQLKVAPHMSGMYDDKGKALTKSGQLTAMALGSWGARDIAKIFPDQKGKWRATALPLNISVGMGGSTFVFPKQASAANKEASWKFVEWMQFSEEAWKIFVANSVQPGWKSITQLGWYQELKNDYLGGQNDFALYSSLADRIPPRKITALDGKAWDIWLKGVLNALDKNVDSKTTLNNIEDEIKRKLTPEIDKLKKELATP</sequence>
<keyword evidence="4" id="KW-0564">Palmitate</keyword>
<dbReference type="SUPFAM" id="SSF53850">
    <property type="entry name" value="Periplasmic binding protein-like II"/>
    <property type="match status" value="1"/>
</dbReference>
<dbReference type="Pfam" id="PF01547">
    <property type="entry name" value="SBP_bac_1"/>
    <property type="match status" value="1"/>
</dbReference>
<evidence type="ECO:0000256" key="4">
    <source>
        <dbReference type="ARBA" id="ARBA00023139"/>
    </source>
</evidence>
<dbReference type="PANTHER" id="PTHR43649">
    <property type="entry name" value="ARABINOSE-BINDING PROTEIN-RELATED"/>
    <property type="match status" value="1"/>
</dbReference>
<dbReference type="RefSeq" id="WP_379191221.1">
    <property type="nucleotide sequence ID" value="NZ_JBHSOW010000098.1"/>
</dbReference>
<keyword evidence="9" id="KW-1185">Reference proteome</keyword>